<dbReference type="PROSITE" id="PS50994">
    <property type="entry name" value="INTEGRASE"/>
    <property type="match status" value="1"/>
</dbReference>
<evidence type="ECO:0000313" key="2">
    <source>
        <dbReference type="Proteomes" id="UP001152795"/>
    </source>
</evidence>
<organism evidence="1 2">
    <name type="scientific">Paramuricea clavata</name>
    <name type="common">Red gorgonian</name>
    <name type="synonym">Violescent sea-whip</name>
    <dbReference type="NCBI Taxonomy" id="317549"/>
    <lineage>
        <taxon>Eukaryota</taxon>
        <taxon>Metazoa</taxon>
        <taxon>Cnidaria</taxon>
        <taxon>Anthozoa</taxon>
        <taxon>Octocorallia</taxon>
        <taxon>Malacalcyonacea</taxon>
        <taxon>Plexauridae</taxon>
        <taxon>Paramuricea</taxon>
    </lineage>
</organism>
<name>A0A6S7HWF2_PARCT</name>
<dbReference type="OrthoDB" id="5947726at2759"/>
<dbReference type="Pfam" id="PF24764">
    <property type="entry name" value="rva_4"/>
    <property type="match status" value="1"/>
</dbReference>
<protein>
    <submittedName>
        <fullName evidence="1">Uncharacterized protein LOC110232524</fullName>
    </submittedName>
</protein>
<comment type="caution">
    <text evidence="1">The sequence shown here is derived from an EMBL/GenBank/DDBJ whole genome shotgun (WGS) entry which is preliminary data.</text>
</comment>
<reference evidence="1" key="1">
    <citation type="submission" date="2020-04" db="EMBL/GenBank/DDBJ databases">
        <authorList>
            <person name="Alioto T."/>
            <person name="Alioto T."/>
            <person name="Gomez Garrido J."/>
        </authorList>
    </citation>
    <scope>NUCLEOTIDE SEQUENCE</scope>
    <source>
        <strain evidence="1">A484AB</strain>
    </source>
</reference>
<dbReference type="GO" id="GO:0015074">
    <property type="term" value="P:DNA integration"/>
    <property type="evidence" value="ECO:0007669"/>
    <property type="project" value="InterPro"/>
</dbReference>
<gene>
    <name evidence="1" type="ORF">PACLA_8A017734</name>
</gene>
<dbReference type="InterPro" id="IPR036397">
    <property type="entry name" value="RNaseH_sf"/>
</dbReference>
<evidence type="ECO:0000313" key="1">
    <source>
        <dbReference type="EMBL" id="CAB3998781.1"/>
    </source>
</evidence>
<dbReference type="InterPro" id="IPR012337">
    <property type="entry name" value="RNaseH-like_sf"/>
</dbReference>
<accession>A0A6S7HWF2</accession>
<dbReference type="PANTHER" id="PTHR46791:SF5">
    <property type="entry name" value="CLR5 DOMAIN-CONTAINING PROTEIN-RELATED"/>
    <property type="match status" value="1"/>
</dbReference>
<sequence length="355" mass="42149">MASSSSEDSEGETSIHGELPQGSERELIEYYFNRGLPYKHITLMLEKQHNIAMNERTLKRRLKDYGCSRRHEVDDQLRRRVRDIILLEIRNGPDSLNGYRTMWHILRIRHHINFPRHIVQTILKEVDRQGTENRKRRCLKRRTYVSPGPNFCWHIDCYDKLKPFGFLIHGCVDGFSRRIIWLELMRSNKNPRFVAKHFLNHVKAARGCPTRVYTDPGTENGIIAGMQSYFRAEGSDEYAGSNAHKKQRSSWWIDFFHDWLNESDLLDLTNEIHREALWFCFADLLQADLDKVKDYWNSHRIRKSKHAIISGVPDMMYFLPEERKNTHCLVTKNNHWKNNHCLVTVIVCTQFRQKK</sequence>
<keyword evidence="2" id="KW-1185">Reference proteome</keyword>
<dbReference type="GO" id="GO:0003676">
    <property type="term" value="F:nucleic acid binding"/>
    <property type="evidence" value="ECO:0007669"/>
    <property type="project" value="InterPro"/>
</dbReference>
<dbReference type="SUPFAM" id="SSF53098">
    <property type="entry name" value="Ribonuclease H-like"/>
    <property type="match status" value="1"/>
</dbReference>
<dbReference type="InterPro" id="IPR001584">
    <property type="entry name" value="Integrase_cat-core"/>
</dbReference>
<dbReference type="EMBL" id="CACRXK020003438">
    <property type="protein sequence ID" value="CAB3998781.1"/>
    <property type="molecule type" value="Genomic_DNA"/>
</dbReference>
<dbReference type="Gene3D" id="3.30.420.10">
    <property type="entry name" value="Ribonuclease H-like superfamily/Ribonuclease H"/>
    <property type="match status" value="1"/>
</dbReference>
<dbReference type="AlphaFoldDB" id="A0A6S7HWF2"/>
<dbReference type="PANTHER" id="PTHR46791">
    <property type="entry name" value="EXPRESSED PROTEIN"/>
    <property type="match status" value="1"/>
</dbReference>
<dbReference type="InterPro" id="IPR058913">
    <property type="entry name" value="Integrase_dom_put"/>
</dbReference>
<proteinExistence type="predicted"/>
<dbReference type="Proteomes" id="UP001152795">
    <property type="component" value="Unassembled WGS sequence"/>
</dbReference>